<keyword evidence="1" id="KW-0472">Membrane</keyword>
<evidence type="ECO:0000313" key="3">
    <source>
        <dbReference type="Proteomes" id="UP000619041"/>
    </source>
</evidence>
<dbReference type="EMBL" id="BMKL01000001">
    <property type="protein sequence ID" value="GGE04794.1"/>
    <property type="molecule type" value="Genomic_DNA"/>
</dbReference>
<sequence>MTKPFTGRHMTAILVAGFGIVIAVNLVMARFAVSTFGGVVVENSYVASQEFNKWLDEADRSRALGWKPAVSRAGDGRVVIDFAGGGAPTQLGGTARHPLGRLPDQRLSFRMAAPGRFISTDVLPAGRWTLRLEGRGGEKSWRGEIPLA</sequence>
<comment type="caution">
    <text evidence="2">The sequence shown here is derived from an EMBL/GenBank/DDBJ whole genome shotgun (WGS) entry which is preliminary data.</text>
</comment>
<evidence type="ECO:0000313" key="2">
    <source>
        <dbReference type="EMBL" id="GGE04794.1"/>
    </source>
</evidence>
<protein>
    <submittedName>
        <fullName evidence="2">Cytochrome oxidase</fullName>
    </submittedName>
</protein>
<name>A0ABQ1SAQ3_9SPHN</name>
<proteinExistence type="predicted"/>
<gene>
    <name evidence="2" type="ORF">GCM10011515_25480</name>
</gene>
<dbReference type="Pfam" id="PF05751">
    <property type="entry name" value="FixH"/>
    <property type="match status" value="1"/>
</dbReference>
<keyword evidence="3" id="KW-1185">Reference proteome</keyword>
<keyword evidence="1" id="KW-0812">Transmembrane</keyword>
<reference evidence="3" key="1">
    <citation type="journal article" date="2019" name="Int. J. Syst. Evol. Microbiol.">
        <title>The Global Catalogue of Microorganisms (GCM) 10K type strain sequencing project: providing services to taxonomists for standard genome sequencing and annotation.</title>
        <authorList>
            <consortium name="The Broad Institute Genomics Platform"/>
            <consortium name="The Broad Institute Genome Sequencing Center for Infectious Disease"/>
            <person name="Wu L."/>
            <person name="Ma J."/>
        </authorList>
    </citation>
    <scope>NUCLEOTIDE SEQUENCE [LARGE SCALE GENOMIC DNA]</scope>
    <source>
        <strain evidence="3">CGMCC 1.15959</strain>
    </source>
</reference>
<dbReference type="Proteomes" id="UP000619041">
    <property type="component" value="Unassembled WGS sequence"/>
</dbReference>
<feature type="transmembrane region" description="Helical" evidence="1">
    <location>
        <begin position="12"/>
        <end position="33"/>
    </location>
</feature>
<organism evidence="2 3">
    <name type="scientific">Tsuneonella deserti</name>
    <dbReference type="NCBI Taxonomy" id="2035528"/>
    <lineage>
        <taxon>Bacteria</taxon>
        <taxon>Pseudomonadati</taxon>
        <taxon>Pseudomonadota</taxon>
        <taxon>Alphaproteobacteria</taxon>
        <taxon>Sphingomonadales</taxon>
        <taxon>Erythrobacteraceae</taxon>
        <taxon>Tsuneonella</taxon>
    </lineage>
</organism>
<keyword evidence="1" id="KW-1133">Transmembrane helix</keyword>
<dbReference type="RefSeq" id="WP_188645471.1">
    <property type="nucleotide sequence ID" value="NZ_BMKL01000001.1"/>
</dbReference>
<dbReference type="InterPro" id="IPR008620">
    <property type="entry name" value="FixH"/>
</dbReference>
<accession>A0ABQ1SAQ3</accession>
<evidence type="ECO:0000256" key="1">
    <source>
        <dbReference type="SAM" id="Phobius"/>
    </source>
</evidence>